<evidence type="ECO:0000259" key="2">
    <source>
        <dbReference type="PROSITE" id="PS51841"/>
    </source>
</evidence>
<keyword evidence="1" id="KW-0732">Signal</keyword>
<dbReference type="PROSITE" id="PS51841">
    <property type="entry name" value="LTD"/>
    <property type="match status" value="1"/>
</dbReference>
<gene>
    <name evidence="3" type="ORF">KM029_21200</name>
</gene>
<dbReference type="SUPFAM" id="SSF74853">
    <property type="entry name" value="Lamin A/C globular tail domain"/>
    <property type="match status" value="1"/>
</dbReference>
<dbReference type="InterPro" id="IPR043744">
    <property type="entry name" value="DUF5689"/>
</dbReference>
<dbReference type="EMBL" id="CP076129">
    <property type="protein sequence ID" value="QWG10202.1"/>
    <property type="molecule type" value="Genomic_DNA"/>
</dbReference>
<organism evidence="3 4">
    <name type="scientific">Flammeovirga kamogawensis</name>
    <dbReference type="NCBI Taxonomy" id="373891"/>
    <lineage>
        <taxon>Bacteria</taxon>
        <taxon>Pseudomonadati</taxon>
        <taxon>Bacteroidota</taxon>
        <taxon>Cytophagia</taxon>
        <taxon>Cytophagales</taxon>
        <taxon>Flammeovirgaceae</taxon>
        <taxon>Flammeovirga</taxon>
    </lineage>
</organism>
<keyword evidence="4" id="KW-1185">Reference proteome</keyword>
<sequence length="1044" mass="113120">MKKYIKRFTRYNLIFVSLFLTLAACEKDDPDMPGTKKDSSKVNVQVTHSITQLKELYDGSDLFDINEEINIQGTVISSDSTGNIFKSIYLIDDSGQGIQVKVNKTDLYLDYKIGQRLYIKCKGLMLGQYGGIIQIGGEYKGKIGSIDEALIADHIIKGALESVPTPTKLDLKALPKDIEKLYNTWVTLENVQFVEQNVNYTDGQKTTNRVITIASGEKVVVRTSNMASFAGEQLPSKSGSITAILSAYNGDLQLTLNSLNDIKFNAPRFNISAGIGKGTLAEPFDIKAAVAREGEKEVWIKGYIIGSVNGKSFKDDFVLGSQTSSSVSNVLIDTNKEVKDAATAFPIQLSDLQLRSDLNLKDNKVNYKKEIWIKGDLEKYYSTTGLKNVTAYSFDGKTVVTIQGSSNAIGLGSEIKASEFTKSVIDFITWNETASGAVWASNNKKVSVNAYKKGATTAWMISKNEVDFSLLKTPRLIITEELKYFSDFKDIEVLASTDYKGGDPTKANWSVLKADGTRKNSGINEVQFNVSGSAHIAFRYKASDTKSMEWIIKNVEAAEKGAVQPADPVKGDGLTIATAFNVAGVKANQGAAKNKDYKWAKGKIVGYLTSTGFKPGAAGAGNTNIVIALRDNETNESKIVSVQLSKGYIRDGLNLVDNPSYVNKEVWIKGAFEKYYGLEGIKSIKAFSIDGSTEVQDPGNISNPILGQGTDILGSSLVATSIDFSTWNETSSEMIWTAKSGKASINGRGKGKNTSWLISKSKVDFSSFTSPRLMVNEQISSFKALSNVRIVYSTNYSGSGNPTAATWTDLTVDGTRLTSGSTTTLLELPNGVNNIYIAFVYTNNDDSDASSWSISSVKADDKPTGPILPAGVNLGDTNVSGFSDLIISEYVEGSSNNKYIEIFNGTGNDVDLSNYSISKDGNGNDDFTKTVTPLSGTLPNGATFLICNSRASLTLPSGVTTKSIYAVNFNGDDQVALQKNSTIIDQIGIPGDVDYAKDKTFRRKSNVRVPKAGSNDPRVSTNPATEWDVFSKDDVSGLGTHSYK</sequence>
<evidence type="ECO:0000313" key="4">
    <source>
        <dbReference type="Proteomes" id="UP000682802"/>
    </source>
</evidence>
<feature type="signal peptide" evidence="1">
    <location>
        <begin position="1"/>
        <end position="26"/>
    </location>
</feature>
<feature type="domain" description="LTD" evidence="2">
    <location>
        <begin position="873"/>
        <end position="991"/>
    </location>
</feature>
<dbReference type="Pfam" id="PF19886">
    <property type="entry name" value="DUF6359"/>
    <property type="match status" value="2"/>
</dbReference>
<dbReference type="Pfam" id="PF18942">
    <property type="entry name" value="DUF5689"/>
    <property type="match status" value="1"/>
</dbReference>
<feature type="chain" id="PRO_5045934277" evidence="1">
    <location>
        <begin position="27"/>
        <end position="1044"/>
    </location>
</feature>
<dbReference type="Proteomes" id="UP000682802">
    <property type="component" value="Chromosome 2"/>
</dbReference>
<accession>A0ABX8H3R6</accession>
<reference evidence="3 4" key="1">
    <citation type="submission" date="2021-05" db="EMBL/GenBank/DDBJ databases">
        <title>Comparative genomic studies on the polysaccharide-degrading batcterial strains of the Flammeovirga genus.</title>
        <authorList>
            <person name="Zewei F."/>
            <person name="Zheng Z."/>
            <person name="Yu L."/>
            <person name="Ruyue G."/>
            <person name="Yanhong M."/>
            <person name="Yuanyuan C."/>
            <person name="Jingyan G."/>
            <person name="Wenjun H."/>
        </authorList>
    </citation>
    <scope>NUCLEOTIDE SEQUENCE [LARGE SCALE GENOMIC DNA]</scope>
    <source>
        <strain evidence="3 4">YS10</strain>
    </source>
</reference>
<protein>
    <submittedName>
        <fullName evidence="3">Lamin tail domain-containing protein</fullName>
    </submittedName>
</protein>
<evidence type="ECO:0000313" key="3">
    <source>
        <dbReference type="EMBL" id="QWG10202.1"/>
    </source>
</evidence>
<dbReference type="RefSeq" id="WP_144075813.1">
    <property type="nucleotide sequence ID" value="NZ_CP076129.1"/>
</dbReference>
<dbReference type="InterPro" id="IPR045939">
    <property type="entry name" value="YhcR_N"/>
</dbReference>
<dbReference type="Pfam" id="PF00932">
    <property type="entry name" value="LTD"/>
    <property type="match status" value="1"/>
</dbReference>
<evidence type="ECO:0000256" key="1">
    <source>
        <dbReference type="SAM" id="SignalP"/>
    </source>
</evidence>
<dbReference type="InterPro" id="IPR036415">
    <property type="entry name" value="Lamin_tail_dom_sf"/>
</dbReference>
<dbReference type="PROSITE" id="PS51257">
    <property type="entry name" value="PROKAR_LIPOPROTEIN"/>
    <property type="match status" value="1"/>
</dbReference>
<name>A0ABX8H3R6_9BACT</name>
<dbReference type="InterPro" id="IPR001322">
    <property type="entry name" value="Lamin_tail_dom"/>
</dbReference>
<proteinExistence type="predicted"/>